<comment type="caution">
    <text evidence="2">The sequence shown here is derived from an EMBL/GenBank/DDBJ whole genome shotgun (WGS) entry which is preliminary data.</text>
</comment>
<reference evidence="2 3" key="1">
    <citation type="submission" date="2019-09" db="EMBL/GenBank/DDBJ databases">
        <title>Phylogeny of genus Pseudoclavibacter and closely related genus.</title>
        <authorList>
            <person name="Li Y."/>
        </authorList>
    </citation>
    <scope>NUCLEOTIDE SEQUENCE [LARGE SCALE GENOMIC DNA]</scope>
    <source>
        <strain evidence="2 3">THG-MD12</strain>
    </source>
</reference>
<dbReference type="AlphaFoldDB" id="A0A7J5B499"/>
<feature type="transmembrane region" description="Helical" evidence="1">
    <location>
        <begin position="37"/>
        <end position="59"/>
    </location>
</feature>
<proteinExistence type="predicted"/>
<name>A0A7J5B499_9MICO</name>
<evidence type="ECO:0000313" key="3">
    <source>
        <dbReference type="Proteomes" id="UP000490386"/>
    </source>
</evidence>
<organism evidence="2 3">
    <name type="scientific">Pseudoclavibacter terrae</name>
    <dbReference type="NCBI Taxonomy" id="1530195"/>
    <lineage>
        <taxon>Bacteria</taxon>
        <taxon>Bacillati</taxon>
        <taxon>Actinomycetota</taxon>
        <taxon>Actinomycetes</taxon>
        <taxon>Micrococcales</taxon>
        <taxon>Microbacteriaceae</taxon>
        <taxon>Pseudoclavibacter</taxon>
    </lineage>
</organism>
<evidence type="ECO:0000313" key="2">
    <source>
        <dbReference type="EMBL" id="KAB1638907.1"/>
    </source>
</evidence>
<gene>
    <name evidence="2" type="ORF">F8O03_00685</name>
</gene>
<accession>A0A7J5B499</accession>
<dbReference type="Proteomes" id="UP000490386">
    <property type="component" value="Unassembled WGS sequence"/>
</dbReference>
<sequence length="61" mass="7037">MLGQRRRLNRTAVADARRRAEDRYWDVYQRTVMPGELLALCFVGATISIGVAVSFFAFMPW</sequence>
<keyword evidence="1" id="KW-1133">Transmembrane helix</keyword>
<evidence type="ECO:0000256" key="1">
    <source>
        <dbReference type="SAM" id="Phobius"/>
    </source>
</evidence>
<keyword evidence="1" id="KW-0472">Membrane</keyword>
<keyword evidence="1" id="KW-0812">Transmembrane</keyword>
<protein>
    <submittedName>
        <fullName evidence="2">Uncharacterized protein</fullName>
    </submittedName>
</protein>
<keyword evidence="3" id="KW-1185">Reference proteome</keyword>
<dbReference type="EMBL" id="WBJX01000001">
    <property type="protein sequence ID" value="KAB1638907.1"/>
    <property type="molecule type" value="Genomic_DNA"/>
</dbReference>
<dbReference type="RefSeq" id="WP_104251511.1">
    <property type="nucleotide sequence ID" value="NZ_CANKVH010000004.1"/>
</dbReference>
<dbReference type="OrthoDB" id="5123201at2"/>